<feature type="domain" description="Glycosyltransferase subfamily 4-like N-terminal" evidence="2">
    <location>
        <begin position="33"/>
        <end position="85"/>
    </location>
</feature>
<dbReference type="EMBL" id="BART01020952">
    <property type="protein sequence ID" value="GAG94319.1"/>
    <property type="molecule type" value="Genomic_DNA"/>
</dbReference>
<accession>X1BED6</accession>
<dbReference type="AlphaFoldDB" id="X1BED6"/>
<feature type="non-terminal residue" evidence="3">
    <location>
        <position position="1"/>
    </location>
</feature>
<dbReference type="PANTHER" id="PTHR45947">
    <property type="entry name" value="SULFOQUINOVOSYL TRANSFERASE SQD2"/>
    <property type="match status" value="1"/>
</dbReference>
<feature type="domain" description="Glycosyl transferase family 1" evidence="1">
    <location>
        <begin position="88"/>
        <end position="243"/>
    </location>
</feature>
<dbReference type="Gene3D" id="3.40.50.2000">
    <property type="entry name" value="Glycogen Phosphorylase B"/>
    <property type="match status" value="2"/>
</dbReference>
<evidence type="ECO:0000259" key="1">
    <source>
        <dbReference type="Pfam" id="PF00534"/>
    </source>
</evidence>
<dbReference type="InterPro" id="IPR028098">
    <property type="entry name" value="Glyco_trans_4-like_N"/>
</dbReference>
<protein>
    <recommendedName>
        <fullName evidence="4">Glycosyl transferase family 1 domain-containing protein</fullName>
    </recommendedName>
</protein>
<organism evidence="3">
    <name type="scientific">marine sediment metagenome</name>
    <dbReference type="NCBI Taxonomy" id="412755"/>
    <lineage>
        <taxon>unclassified sequences</taxon>
        <taxon>metagenomes</taxon>
        <taxon>ecological metagenomes</taxon>
    </lineage>
</organism>
<gene>
    <name evidence="3" type="ORF">S01H4_38795</name>
</gene>
<dbReference type="SUPFAM" id="SSF53756">
    <property type="entry name" value="UDP-Glycosyltransferase/glycogen phosphorylase"/>
    <property type="match status" value="1"/>
</dbReference>
<dbReference type="Pfam" id="PF13439">
    <property type="entry name" value="Glyco_transf_4"/>
    <property type="match status" value="1"/>
</dbReference>
<sequence>SPAIIAGRLWGAKVVARCGMVYGEGAETLRKTGGRARKRTRVEKWTLKHADKCLIPTEELADWVVQNYGIERNKIVVIPNFVDTKLFKPDIEAKKDTDVICIGRLVPKKRHHLLLEALLGTKLKIHIIGDGKLKERLTDFAKNNNLNLTMTPRVENSLLPPCLNRSKIYLNVAQWEGHPKALIEAMACGCACIGAKSPGIQNLIIDGKTGILVEPDPQQIHNVVKMLLDNKELRKHLGKNARDYAVKHLSLDKVFEQYKKVFKDVLAK</sequence>
<dbReference type="GO" id="GO:0016758">
    <property type="term" value="F:hexosyltransferase activity"/>
    <property type="evidence" value="ECO:0007669"/>
    <property type="project" value="TreeGrafter"/>
</dbReference>
<evidence type="ECO:0000259" key="2">
    <source>
        <dbReference type="Pfam" id="PF13439"/>
    </source>
</evidence>
<name>X1BED6_9ZZZZ</name>
<dbReference type="CDD" id="cd03801">
    <property type="entry name" value="GT4_PimA-like"/>
    <property type="match status" value="1"/>
</dbReference>
<comment type="caution">
    <text evidence="3">The sequence shown here is derived from an EMBL/GenBank/DDBJ whole genome shotgun (WGS) entry which is preliminary data.</text>
</comment>
<dbReference type="InterPro" id="IPR001296">
    <property type="entry name" value="Glyco_trans_1"/>
</dbReference>
<dbReference type="InterPro" id="IPR050194">
    <property type="entry name" value="Glycosyltransferase_grp1"/>
</dbReference>
<evidence type="ECO:0008006" key="4">
    <source>
        <dbReference type="Google" id="ProtNLM"/>
    </source>
</evidence>
<reference evidence="3" key="1">
    <citation type="journal article" date="2014" name="Front. Microbiol.">
        <title>High frequency of phylogenetically diverse reductive dehalogenase-homologous genes in deep subseafloor sedimentary metagenomes.</title>
        <authorList>
            <person name="Kawai M."/>
            <person name="Futagami T."/>
            <person name="Toyoda A."/>
            <person name="Takaki Y."/>
            <person name="Nishi S."/>
            <person name="Hori S."/>
            <person name="Arai W."/>
            <person name="Tsubouchi T."/>
            <person name="Morono Y."/>
            <person name="Uchiyama I."/>
            <person name="Ito T."/>
            <person name="Fujiyama A."/>
            <person name="Inagaki F."/>
            <person name="Takami H."/>
        </authorList>
    </citation>
    <scope>NUCLEOTIDE SEQUENCE</scope>
    <source>
        <strain evidence="3">Expedition CK06-06</strain>
    </source>
</reference>
<evidence type="ECO:0000313" key="3">
    <source>
        <dbReference type="EMBL" id="GAG94319.1"/>
    </source>
</evidence>
<dbReference type="Pfam" id="PF00534">
    <property type="entry name" value="Glycos_transf_1"/>
    <property type="match status" value="1"/>
</dbReference>
<proteinExistence type="predicted"/>
<dbReference type="PANTHER" id="PTHR45947:SF3">
    <property type="entry name" value="SULFOQUINOVOSYL TRANSFERASE SQD2"/>
    <property type="match status" value="1"/>
</dbReference>